<feature type="transmembrane region" description="Helical" evidence="8">
    <location>
        <begin position="493"/>
        <end position="518"/>
    </location>
</feature>
<evidence type="ECO:0000256" key="4">
    <source>
        <dbReference type="ARBA" id="ARBA00022692"/>
    </source>
</evidence>
<dbReference type="InterPro" id="IPR003864">
    <property type="entry name" value="CSC1/OSCA1-like_7TM"/>
</dbReference>
<comment type="caution">
    <text evidence="12">The sequence shown here is derived from an EMBL/GenBank/DDBJ whole genome shotgun (WGS) entry which is preliminary data.</text>
</comment>
<evidence type="ECO:0000259" key="9">
    <source>
        <dbReference type="Pfam" id="PF02714"/>
    </source>
</evidence>
<feature type="transmembrane region" description="Helical" evidence="8">
    <location>
        <begin position="657"/>
        <end position="674"/>
    </location>
</feature>
<evidence type="ECO:0000256" key="8">
    <source>
        <dbReference type="SAM" id="Phobius"/>
    </source>
</evidence>
<accession>A0A813H698</accession>
<keyword evidence="4 8" id="KW-0812">Transmembrane</keyword>
<dbReference type="PANTHER" id="PTHR13018:SF5">
    <property type="entry name" value="RE44586P"/>
    <property type="match status" value="1"/>
</dbReference>
<comment type="similarity">
    <text evidence="2">Belongs to the CSC1 (TC 1.A.17) family.</text>
</comment>
<feature type="transmembrane region" description="Helical" evidence="8">
    <location>
        <begin position="154"/>
        <end position="173"/>
    </location>
</feature>
<dbReference type="GO" id="GO:0005886">
    <property type="term" value="C:plasma membrane"/>
    <property type="evidence" value="ECO:0007669"/>
    <property type="project" value="TreeGrafter"/>
</dbReference>
<keyword evidence="6 8" id="KW-0472">Membrane</keyword>
<evidence type="ECO:0000256" key="5">
    <source>
        <dbReference type="ARBA" id="ARBA00022989"/>
    </source>
</evidence>
<comment type="subcellular location">
    <subcellularLocation>
        <location evidence="1">Membrane</location>
        <topology evidence="1">Multi-pass membrane protein</topology>
    </subcellularLocation>
</comment>
<feature type="transmembrane region" description="Helical" evidence="8">
    <location>
        <begin position="597"/>
        <end position="620"/>
    </location>
</feature>
<evidence type="ECO:0000256" key="3">
    <source>
        <dbReference type="ARBA" id="ARBA00022448"/>
    </source>
</evidence>
<evidence type="ECO:0000256" key="2">
    <source>
        <dbReference type="ARBA" id="ARBA00007779"/>
    </source>
</evidence>
<feature type="domain" description="CSC1/OSCA1-like N-terminal transmembrane" evidence="10">
    <location>
        <begin position="110"/>
        <end position="221"/>
    </location>
</feature>
<dbReference type="InterPro" id="IPR032880">
    <property type="entry name" value="CSC1/OSCA1-like_N"/>
</dbReference>
<feature type="compositionally biased region" description="Basic and acidic residues" evidence="7">
    <location>
        <begin position="59"/>
        <end position="68"/>
    </location>
</feature>
<name>A0A813H698_POLGL</name>
<organism evidence="12 13">
    <name type="scientific">Polarella glacialis</name>
    <name type="common">Dinoflagellate</name>
    <dbReference type="NCBI Taxonomy" id="89957"/>
    <lineage>
        <taxon>Eukaryota</taxon>
        <taxon>Sar</taxon>
        <taxon>Alveolata</taxon>
        <taxon>Dinophyceae</taxon>
        <taxon>Suessiales</taxon>
        <taxon>Suessiaceae</taxon>
        <taxon>Polarella</taxon>
    </lineage>
</organism>
<protein>
    <recommendedName>
        <fullName evidence="14">CSC1/OSCA1-like 7TM region domain-containing protein</fullName>
    </recommendedName>
</protein>
<evidence type="ECO:0008006" key="14">
    <source>
        <dbReference type="Google" id="ProtNLM"/>
    </source>
</evidence>
<evidence type="ECO:0000259" key="11">
    <source>
        <dbReference type="Pfam" id="PF14703"/>
    </source>
</evidence>
<dbReference type="GO" id="GO:0005227">
    <property type="term" value="F:calcium-activated cation channel activity"/>
    <property type="evidence" value="ECO:0007669"/>
    <property type="project" value="InterPro"/>
</dbReference>
<feature type="region of interest" description="Disordered" evidence="7">
    <location>
        <begin position="774"/>
        <end position="809"/>
    </location>
</feature>
<feature type="domain" description="CSC1/OSCA1-like cytosolic" evidence="11">
    <location>
        <begin position="244"/>
        <end position="301"/>
    </location>
</feature>
<feature type="transmembrane region" description="Helical" evidence="8">
    <location>
        <begin position="200"/>
        <end position="220"/>
    </location>
</feature>
<gene>
    <name evidence="12" type="ORF">PGLA1383_LOCUS49077</name>
</gene>
<reference evidence="12" key="1">
    <citation type="submission" date="2021-02" db="EMBL/GenBank/DDBJ databases">
        <authorList>
            <person name="Dougan E. K."/>
            <person name="Rhodes N."/>
            <person name="Thang M."/>
            <person name="Chan C."/>
        </authorList>
    </citation>
    <scope>NUCLEOTIDE SEQUENCE</scope>
</reference>
<dbReference type="InterPro" id="IPR027815">
    <property type="entry name" value="CSC1/OSCA1-like_cyt"/>
</dbReference>
<proteinExistence type="inferred from homology"/>
<dbReference type="InterPro" id="IPR045122">
    <property type="entry name" value="Csc1-like"/>
</dbReference>
<keyword evidence="5 8" id="KW-1133">Transmembrane helix</keyword>
<feature type="transmembrane region" description="Helical" evidence="8">
    <location>
        <begin position="23"/>
        <end position="47"/>
    </location>
</feature>
<feature type="region of interest" description="Disordered" evidence="7">
    <location>
        <begin position="717"/>
        <end position="737"/>
    </location>
</feature>
<dbReference type="AlphaFoldDB" id="A0A813H698"/>
<evidence type="ECO:0000313" key="13">
    <source>
        <dbReference type="Proteomes" id="UP000654075"/>
    </source>
</evidence>
<feature type="domain" description="CSC1/OSCA1-like 7TM region" evidence="9">
    <location>
        <begin position="399"/>
        <end position="667"/>
    </location>
</feature>
<dbReference type="EMBL" id="CAJNNV010030650">
    <property type="protein sequence ID" value="CAE8633161.1"/>
    <property type="molecule type" value="Genomic_DNA"/>
</dbReference>
<feature type="transmembrane region" description="Helical" evidence="8">
    <location>
        <begin position="680"/>
        <end position="697"/>
    </location>
</feature>
<dbReference type="Pfam" id="PF13967">
    <property type="entry name" value="RSN1_TM"/>
    <property type="match status" value="1"/>
</dbReference>
<evidence type="ECO:0000256" key="1">
    <source>
        <dbReference type="ARBA" id="ARBA00004141"/>
    </source>
</evidence>
<evidence type="ECO:0000313" key="12">
    <source>
        <dbReference type="EMBL" id="CAE8633161.1"/>
    </source>
</evidence>
<evidence type="ECO:0000259" key="10">
    <source>
        <dbReference type="Pfam" id="PF13967"/>
    </source>
</evidence>
<keyword evidence="13" id="KW-1185">Reference proteome</keyword>
<sequence>MAPSPATDAAHLMRVTKNSSQDVGSFISALLTSIAISIGCAIAFHYLRHRFPQLYQRHTTEVQQRADSEGASSAPQKPPQEPMTGVASPEATSSKGSKSGGSAGPATKRRDKRPFTKPGTGCCDWFIASWRLSVDDVIEHAGLDYGLLVEFTRFSLTAMLIVGLPALAILAPLHSQAGDLAQDELSVISLSNAGFGDQLGIMWVHTVYIWYVVISLLLLLKRAQHTKFYARRRAWLENMPESRARTIMVEGIPEKVRTEAEVAEFFDNIFAHTVVTGVAFVRDTSKLLALIAARNEIAETVSSLSSSGSRHRLKAAEEENRTAAEAVKQRRRLICSCSRYAYDVAFVTLRDRRCAEFARSLYYSDVPRAWKVSLPPEPSDIDFSSFSVEAASIRKGHALMGRFLVGSVFVSFLPLVLTIAALFSFSSFSYTFPALKTMENHSYISAMWDGLSGTAALTLVMDCVPSILHEIFKRFYRIRSGSMLQHRMQRWYFLFLLVYVLLVTAVGSSLIQTAASIAESPLELWRLLAATLPDTTNFYLSYAVLQWSTPFFDLLRLWPLFCYVQAVRNGIDADKARADVEPEDQAFYGIGARSARWTLQLVIGITLCSLQPMITFLMAVNFGVRRFVICYQVVYAETRKADTGGVFWRQQMQHIQLGLMIYILLMAFVLLNRGNSSTPGIIAGCSGFAVALFNFWFPELLRLKPLPVTHAKLEPFEEGPQPTKLGRQQTAGASPVSCRAHKRVLRDYMQPELRDDEEEEEEEVDFGLKLSEVDFEAEEMTPEQPGKAKKTTRNKSASCLSCSPFLGRL</sequence>
<dbReference type="Pfam" id="PF14703">
    <property type="entry name" value="PHM7_cyt"/>
    <property type="match status" value="1"/>
</dbReference>
<dbReference type="PANTHER" id="PTHR13018">
    <property type="entry name" value="PROBABLE MEMBRANE PROTEIN DUF221-RELATED"/>
    <property type="match status" value="1"/>
</dbReference>
<evidence type="ECO:0000256" key="7">
    <source>
        <dbReference type="SAM" id="MobiDB-lite"/>
    </source>
</evidence>
<feature type="region of interest" description="Disordered" evidence="7">
    <location>
        <begin position="59"/>
        <end position="115"/>
    </location>
</feature>
<evidence type="ECO:0000256" key="6">
    <source>
        <dbReference type="ARBA" id="ARBA00023136"/>
    </source>
</evidence>
<dbReference type="Proteomes" id="UP000654075">
    <property type="component" value="Unassembled WGS sequence"/>
</dbReference>
<keyword evidence="3" id="KW-0813">Transport</keyword>
<feature type="transmembrane region" description="Helical" evidence="8">
    <location>
        <begin position="403"/>
        <end position="430"/>
    </location>
</feature>
<dbReference type="Pfam" id="PF02714">
    <property type="entry name" value="RSN1_7TM"/>
    <property type="match status" value="1"/>
</dbReference>
<dbReference type="OrthoDB" id="1689567at2759"/>
<feature type="transmembrane region" description="Helical" evidence="8">
    <location>
        <begin position="450"/>
        <end position="472"/>
    </location>
</feature>